<reference evidence="2 3" key="1">
    <citation type="submission" date="2022-12" db="EMBL/GenBank/DDBJ databases">
        <title>Chromosome-level genome of Tegillarca granosa.</title>
        <authorList>
            <person name="Kim J."/>
        </authorList>
    </citation>
    <scope>NUCLEOTIDE SEQUENCE [LARGE SCALE GENOMIC DNA]</scope>
    <source>
        <strain evidence="2">Teg-2019</strain>
        <tissue evidence="2">Adductor muscle</tissue>
    </source>
</reference>
<feature type="repeat" description="ANK" evidence="1">
    <location>
        <begin position="104"/>
        <end position="136"/>
    </location>
</feature>
<comment type="caution">
    <text evidence="2">The sequence shown here is derived from an EMBL/GenBank/DDBJ whole genome shotgun (WGS) entry which is preliminary data.</text>
</comment>
<dbReference type="PROSITE" id="PS50088">
    <property type="entry name" value="ANK_REPEAT"/>
    <property type="match status" value="3"/>
</dbReference>
<dbReference type="SUPFAM" id="SSF48403">
    <property type="entry name" value="Ankyrin repeat"/>
    <property type="match status" value="1"/>
</dbReference>
<dbReference type="InterPro" id="IPR002110">
    <property type="entry name" value="Ankyrin_rpt"/>
</dbReference>
<gene>
    <name evidence="2" type="ORF">KUTeg_024065</name>
</gene>
<dbReference type="Pfam" id="PF12796">
    <property type="entry name" value="Ank_2"/>
    <property type="match status" value="1"/>
</dbReference>
<feature type="repeat" description="ANK" evidence="1">
    <location>
        <begin position="38"/>
        <end position="70"/>
    </location>
</feature>
<keyword evidence="3" id="KW-1185">Reference proteome</keyword>
<organism evidence="2 3">
    <name type="scientific">Tegillarca granosa</name>
    <name type="common">Malaysian cockle</name>
    <name type="synonym">Anadara granosa</name>
    <dbReference type="NCBI Taxonomy" id="220873"/>
    <lineage>
        <taxon>Eukaryota</taxon>
        <taxon>Metazoa</taxon>
        <taxon>Spiralia</taxon>
        <taxon>Lophotrochozoa</taxon>
        <taxon>Mollusca</taxon>
        <taxon>Bivalvia</taxon>
        <taxon>Autobranchia</taxon>
        <taxon>Pteriomorphia</taxon>
        <taxon>Arcoida</taxon>
        <taxon>Arcoidea</taxon>
        <taxon>Arcidae</taxon>
        <taxon>Tegillarca</taxon>
    </lineage>
</organism>
<dbReference type="EMBL" id="JARBDR010000923">
    <property type="protein sequence ID" value="KAJ8297534.1"/>
    <property type="molecule type" value="Genomic_DNA"/>
</dbReference>
<dbReference type="PANTHER" id="PTHR24116:SF0">
    <property type="entry name" value="KINASE D-INTERACTING SUBSTRATE OF 220 KDA"/>
    <property type="match status" value="1"/>
</dbReference>
<evidence type="ECO:0000313" key="3">
    <source>
        <dbReference type="Proteomes" id="UP001217089"/>
    </source>
</evidence>
<dbReference type="PROSITE" id="PS50297">
    <property type="entry name" value="ANK_REP_REGION"/>
    <property type="match status" value="3"/>
</dbReference>
<dbReference type="PANTHER" id="PTHR24116">
    <property type="entry name" value="KINASE D-INTERACTING SUBSTRATE OF 220 KDA"/>
    <property type="match status" value="1"/>
</dbReference>
<dbReference type="InterPro" id="IPR052771">
    <property type="entry name" value="Neurotrophin_sig_adaptor"/>
</dbReference>
<feature type="repeat" description="ANK" evidence="1">
    <location>
        <begin position="71"/>
        <end position="103"/>
    </location>
</feature>
<dbReference type="InterPro" id="IPR036770">
    <property type="entry name" value="Ankyrin_rpt-contain_sf"/>
</dbReference>
<dbReference type="Gene3D" id="1.25.40.20">
    <property type="entry name" value="Ankyrin repeat-containing domain"/>
    <property type="match status" value="1"/>
</dbReference>
<dbReference type="SMART" id="SM00248">
    <property type="entry name" value="ANK"/>
    <property type="match status" value="3"/>
</dbReference>
<dbReference type="Proteomes" id="UP001217089">
    <property type="component" value="Unassembled WGS sequence"/>
</dbReference>
<evidence type="ECO:0000256" key="1">
    <source>
        <dbReference type="PROSITE-ProRule" id="PRU00023"/>
    </source>
</evidence>
<accession>A0ABQ9DWU5</accession>
<evidence type="ECO:0000313" key="2">
    <source>
        <dbReference type="EMBL" id="KAJ8297534.1"/>
    </source>
</evidence>
<name>A0ABQ9DWU5_TEGGR</name>
<protein>
    <submittedName>
        <fullName evidence="2">Uncharacterized protein</fullName>
    </submittedName>
</protein>
<sequence length="138" mass="15413">MGTFKTQMLWDSIRKGDLTASISLLENRTINLEERDENGQTFLMSACEFGELNIVRELLEAGVDPNAVDNDNWTALLCASREGHLEIVIELLEKGADIEHRDLLNMTCLAWAAGRGHTECVKMLLQKGAKVNNPDKVK</sequence>
<proteinExistence type="predicted"/>
<keyword evidence="1" id="KW-0040">ANK repeat</keyword>
<dbReference type="Pfam" id="PF00023">
    <property type="entry name" value="Ank"/>
    <property type="match status" value="1"/>
</dbReference>